<dbReference type="InterPro" id="IPR010258">
    <property type="entry name" value="Conjugal_tfr_TrbG/VirB9/CagX"/>
</dbReference>
<dbReference type="Proteomes" id="UP000289132">
    <property type="component" value="Unassembled WGS sequence"/>
</dbReference>
<evidence type="ECO:0000313" key="6">
    <source>
        <dbReference type="Proteomes" id="UP000289132"/>
    </source>
</evidence>
<dbReference type="CDD" id="cd06911">
    <property type="entry name" value="VirB9_CagX_TrbG"/>
    <property type="match status" value="1"/>
</dbReference>
<evidence type="ECO:0000313" key="3">
    <source>
        <dbReference type="EMBL" id="AXK48601.1"/>
    </source>
</evidence>
<organism evidence="3 5">
    <name type="scientific">Aliarcobacter trophiarum LMG 25534</name>
    <dbReference type="NCBI Taxonomy" id="1032241"/>
    <lineage>
        <taxon>Bacteria</taxon>
        <taxon>Pseudomonadati</taxon>
        <taxon>Campylobacterota</taxon>
        <taxon>Epsilonproteobacteria</taxon>
        <taxon>Campylobacterales</taxon>
        <taxon>Arcobacteraceae</taxon>
        <taxon>Aliarcobacter</taxon>
    </lineage>
</organism>
<sequence>MKKLILATLIGASSLLGIEIPKPTIFDKRVVYTDFNKDDVFQIYGKNGYTTVVQFAPDEVILDMASGFSQGWDFQDRRNYIFIKPKSYESTFAVDEFGETVNKKSIIEPTPDEWKTNLIVLTNKREYIFNLDLNVEQNSFFKFTFSYPADEKAKEDMQLALMKKEVEKQEVQTELNRTAIPRNWDYYMNINPESENISPSFAYDDGQFTYLGFDSTKDIPSVFLYENEKESILNNHIKKEGNYDVLVIQKTAKQIVLRSGKRIVGILNKSFGVNTLEEPKTTNSPLIKREVINAK</sequence>
<dbReference type="InterPro" id="IPR038161">
    <property type="entry name" value="VirB9/CagX/TrbG_C_sf"/>
</dbReference>
<evidence type="ECO:0000256" key="1">
    <source>
        <dbReference type="ARBA" id="ARBA00006135"/>
    </source>
</evidence>
<dbReference type="Gene3D" id="2.60.40.2500">
    <property type="match status" value="1"/>
</dbReference>
<reference evidence="3 5" key="2">
    <citation type="submission" date="2018-07" db="EMBL/GenBank/DDBJ databases">
        <title>Complete genome of the Arcobacter trophiarum type strain LMG 25534.</title>
        <authorList>
            <person name="Miller W.G."/>
            <person name="Yee E."/>
        </authorList>
    </citation>
    <scope>NUCLEOTIDE SEQUENCE [LARGE SCALE GENOMIC DNA]</scope>
    <source>
        <strain evidence="3 5">LMG 25534</strain>
    </source>
</reference>
<protein>
    <submittedName>
        <fullName evidence="4">P-type conjugative transfer protein VirB9</fullName>
    </submittedName>
    <submittedName>
        <fullName evidence="3">P-type type IV conjugative transfer system translocation pore protein TrbG/VirB9</fullName>
    </submittedName>
</protein>
<dbReference type="InterPro" id="IPR014148">
    <property type="entry name" value="VirB9"/>
</dbReference>
<dbReference type="Proteomes" id="UP000254504">
    <property type="component" value="Chromosome"/>
</dbReference>
<evidence type="ECO:0000256" key="2">
    <source>
        <dbReference type="ARBA" id="ARBA00022729"/>
    </source>
</evidence>
<dbReference type="EMBL" id="PDKD01000010">
    <property type="protein sequence ID" value="RXJ91068.1"/>
    <property type="molecule type" value="Genomic_DNA"/>
</dbReference>
<dbReference type="NCBIfam" id="TIGR02781">
    <property type="entry name" value="VirB9"/>
    <property type="match status" value="1"/>
</dbReference>
<evidence type="ECO:0000313" key="4">
    <source>
        <dbReference type="EMBL" id="RXJ91068.1"/>
    </source>
</evidence>
<dbReference type="AlphaFoldDB" id="A0AAD0VM62"/>
<accession>A0AAD0VM62</accession>
<dbReference type="KEGG" id="atp:ATR_0732"/>
<comment type="similarity">
    <text evidence="1">Belongs to the TrbG/VirB9 family.</text>
</comment>
<dbReference type="Pfam" id="PF03524">
    <property type="entry name" value="CagX"/>
    <property type="match status" value="1"/>
</dbReference>
<proteinExistence type="inferred from homology"/>
<name>A0AAD0VM62_9BACT</name>
<dbReference type="RefSeq" id="WP_115428128.1">
    <property type="nucleotide sequence ID" value="NZ_CP031367.1"/>
</dbReference>
<reference evidence="4 6" key="1">
    <citation type="submission" date="2017-10" db="EMBL/GenBank/DDBJ databases">
        <title>Genomics of the genus Arcobacter.</title>
        <authorList>
            <person name="Perez-Cataluna A."/>
            <person name="Figueras M.J."/>
        </authorList>
    </citation>
    <scope>NUCLEOTIDE SEQUENCE [LARGE SCALE GENOMIC DNA]</scope>
    <source>
        <strain evidence="4 6">LMG 25534</strain>
    </source>
</reference>
<dbReference type="EMBL" id="CP031367">
    <property type="protein sequence ID" value="AXK48601.1"/>
    <property type="molecule type" value="Genomic_DNA"/>
</dbReference>
<dbReference type="InterPro" id="IPR033645">
    <property type="entry name" value="VirB9/CagX/TrbG_C"/>
</dbReference>
<gene>
    <name evidence="4" type="primary">virB9</name>
    <name evidence="3" type="ORF">ATR_0732</name>
    <name evidence="4" type="ORF">CRU87_06670</name>
</gene>
<evidence type="ECO:0000313" key="5">
    <source>
        <dbReference type="Proteomes" id="UP000254504"/>
    </source>
</evidence>
<keyword evidence="2" id="KW-0732">Signal</keyword>
<keyword evidence="6" id="KW-1185">Reference proteome</keyword>